<evidence type="ECO:0000313" key="2">
    <source>
        <dbReference type="EMBL" id="CAE8709545.1"/>
    </source>
</evidence>
<evidence type="ECO:0000313" key="1">
    <source>
        <dbReference type="EMBL" id="CAE8634862.1"/>
    </source>
</evidence>
<evidence type="ECO:0008006" key="4">
    <source>
        <dbReference type="Google" id="ProtNLM"/>
    </source>
</evidence>
<dbReference type="OrthoDB" id="437665at2759"/>
<dbReference type="Gene3D" id="3.40.50.150">
    <property type="entry name" value="Vaccinia Virus protein VP39"/>
    <property type="match status" value="1"/>
</dbReference>
<dbReference type="EMBL" id="CAJNNW010031854">
    <property type="protein sequence ID" value="CAE8709545.1"/>
    <property type="molecule type" value="Genomic_DNA"/>
</dbReference>
<dbReference type="InterPro" id="IPR029063">
    <property type="entry name" value="SAM-dependent_MTases_sf"/>
</dbReference>
<reference evidence="1" key="1">
    <citation type="submission" date="2021-02" db="EMBL/GenBank/DDBJ databases">
        <authorList>
            <person name="Dougan E. K."/>
            <person name="Rhodes N."/>
            <person name="Thang M."/>
            <person name="Chan C."/>
        </authorList>
    </citation>
    <scope>NUCLEOTIDE SEQUENCE</scope>
</reference>
<name>A0A813HB59_POLGL</name>
<keyword evidence="3" id="KW-1185">Reference proteome</keyword>
<dbReference type="PANTHER" id="PTHR36971:SF1">
    <property type="entry name" value="METHYLTRANSFERASE DOMAIN-CONTAINING PROTEIN"/>
    <property type="match status" value="1"/>
</dbReference>
<dbReference type="Proteomes" id="UP000626109">
    <property type="component" value="Unassembled WGS sequence"/>
</dbReference>
<proteinExistence type="predicted"/>
<dbReference type="Proteomes" id="UP000654075">
    <property type="component" value="Unassembled WGS sequence"/>
</dbReference>
<sequence length="317" mass="34862">MAKEYDLFQHLQNHVHGPDDLEKSERHIVFAQWIADELLPSTAGTRRGRVLDVAGGKGHLSTALLEAGLHCALIDPHAVTGRALHNMPPHEAGDRDLAGIGDEPVVVLRHTIQQVLSTWPSLVDSCLAVVGLHPDEATEPIVDLALARNLPFAVLPCCVYPKQFQRKSLCGAGVRKHGAFIEYLMEKDPRIRVASLPFVGRNTCVFMAASDYQRPCERAPKPDYNPCASAAKAGNLPLLQELRQKGHPWNTELCQAAAWAGHLHVLEWALLNRCPWSWTVVIDAATRGKHEGVVQWACDFARIPAPPTTGHEASDDR</sequence>
<protein>
    <recommendedName>
        <fullName evidence="4">Methyltransferase domain-containing protein</fullName>
    </recommendedName>
</protein>
<evidence type="ECO:0000313" key="3">
    <source>
        <dbReference type="Proteomes" id="UP000654075"/>
    </source>
</evidence>
<gene>
    <name evidence="1" type="ORF">PGLA1383_LOCUS50479</name>
    <name evidence="2" type="ORF">PGLA2088_LOCUS35509</name>
</gene>
<dbReference type="SUPFAM" id="SSF53335">
    <property type="entry name" value="S-adenosyl-L-methionine-dependent methyltransferases"/>
    <property type="match status" value="1"/>
</dbReference>
<dbReference type="AlphaFoldDB" id="A0A813HB59"/>
<dbReference type="PANTHER" id="PTHR36971">
    <property type="entry name" value="UNNAMED PRODUCT"/>
    <property type="match status" value="1"/>
</dbReference>
<comment type="caution">
    <text evidence="1">The sequence shown here is derived from an EMBL/GenBank/DDBJ whole genome shotgun (WGS) entry which is preliminary data.</text>
</comment>
<dbReference type="EMBL" id="CAJNNV010031166">
    <property type="protein sequence ID" value="CAE8634862.1"/>
    <property type="molecule type" value="Genomic_DNA"/>
</dbReference>
<accession>A0A813HB59</accession>
<organism evidence="1 3">
    <name type="scientific">Polarella glacialis</name>
    <name type="common">Dinoflagellate</name>
    <dbReference type="NCBI Taxonomy" id="89957"/>
    <lineage>
        <taxon>Eukaryota</taxon>
        <taxon>Sar</taxon>
        <taxon>Alveolata</taxon>
        <taxon>Dinophyceae</taxon>
        <taxon>Suessiales</taxon>
        <taxon>Suessiaceae</taxon>
        <taxon>Polarella</taxon>
    </lineage>
</organism>